<comment type="caution">
    <text evidence="2">The sequence shown here is derived from an EMBL/GenBank/DDBJ whole genome shotgun (WGS) entry which is preliminary data.</text>
</comment>
<proteinExistence type="predicted"/>
<dbReference type="Proteomes" id="UP000298390">
    <property type="component" value="Unassembled WGS sequence"/>
</dbReference>
<protein>
    <submittedName>
        <fullName evidence="2">Uncharacterized protein</fullName>
    </submittedName>
</protein>
<feature type="region of interest" description="Disordered" evidence="1">
    <location>
        <begin position="104"/>
        <end position="149"/>
    </location>
</feature>
<feature type="region of interest" description="Disordered" evidence="1">
    <location>
        <begin position="59"/>
        <end position="92"/>
    </location>
</feature>
<name>A0A4Y9YM07_9APHY</name>
<evidence type="ECO:0000313" key="2">
    <source>
        <dbReference type="EMBL" id="TFY63524.1"/>
    </source>
</evidence>
<organism evidence="2 3">
    <name type="scientific">Rhodofomes roseus</name>
    <dbReference type="NCBI Taxonomy" id="34475"/>
    <lineage>
        <taxon>Eukaryota</taxon>
        <taxon>Fungi</taxon>
        <taxon>Dikarya</taxon>
        <taxon>Basidiomycota</taxon>
        <taxon>Agaricomycotina</taxon>
        <taxon>Agaricomycetes</taxon>
        <taxon>Polyporales</taxon>
        <taxon>Rhodofomes</taxon>
    </lineage>
</organism>
<reference evidence="2 3" key="1">
    <citation type="submission" date="2019-01" db="EMBL/GenBank/DDBJ databases">
        <title>Genome sequencing of the rare red list fungi Fomitopsis rosea.</title>
        <authorList>
            <person name="Buettner E."/>
            <person name="Kellner H."/>
        </authorList>
    </citation>
    <scope>NUCLEOTIDE SEQUENCE [LARGE SCALE GENOMIC DNA]</scope>
    <source>
        <strain evidence="2 3">DSM 105464</strain>
    </source>
</reference>
<dbReference type="AlphaFoldDB" id="A0A4Y9YM07"/>
<evidence type="ECO:0000256" key="1">
    <source>
        <dbReference type="SAM" id="MobiDB-lite"/>
    </source>
</evidence>
<accession>A0A4Y9YM07</accession>
<feature type="region of interest" description="Disordered" evidence="1">
    <location>
        <begin position="1"/>
        <end position="29"/>
    </location>
</feature>
<dbReference type="EMBL" id="SEKV01000127">
    <property type="protein sequence ID" value="TFY63524.1"/>
    <property type="molecule type" value="Genomic_DNA"/>
</dbReference>
<feature type="compositionally biased region" description="Acidic residues" evidence="1">
    <location>
        <begin position="68"/>
        <end position="82"/>
    </location>
</feature>
<gene>
    <name evidence="2" type="ORF">EVJ58_g3185</name>
</gene>
<evidence type="ECO:0000313" key="3">
    <source>
        <dbReference type="Proteomes" id="UP000298390"/>
    </source>
</evidence>
<feature type="region of interest" description="Disordered" evidence="1">
    <location>
        <begin position="289"/>
        <end position="327"/>
    </location>
</feature>
<feature type="compositionally biased region" description="Basic and acidic residues" evidence="1">
    <location>
        <begin position="309"/>
        <end position="319"/>
    </location>
</feature>
<sequence length="684" mass="75548">MSSPAQSPLPLDLPSEEYAMSLDSDSEGFVSRDNMDVEVQDRCLSGMVLPSLSRIADNLTSAKVSDAEPPEEESMSEEDSMSEDNVSAAGSPMASHIDLKDFKYTDSDADENNPASQLQSLGGIPVTDTQEFPPVYNVEDGSTGSSLSPNSNFSSCVSSELELPDIAVNINPLQHIFGHLLDDPRWPYIPALDKTVKATLEDWITLCHCIRRDLYTFRLWSFTYDLQKQTIHMSSPTPLHNFLVSNLNQVLWAAAKAGLIKVGTWTPLVFVMNPAQDWKGPIGSPSVVDGPSVVDDHDPHANADPLADIDPHADADPRAESSGASGAKSSALVQVPLFPLSHVPDAMITLIFPSGSTVNIVTTEIARHEKADHHSFCLVEYMRAPVTNPWGIRPLLVFVKVDEQKKYSAPKYSDYVKKCAKESVAANTEKEWAQGWIKTYNKICRHEMRFDKGDNPGPTRDQQPWLSPQYLIDGHIFIHRQRAWLTCSDLSVPAHVEELEQLSRSDAARTPASWEKIGLGMAIQDSYDSEKTASRRNLFEIRWSAALQSLSQRVFNVCSTALISAIKDGPSAFMAKYGIRTEEFDDVLEQSKQGPDVMGEEVLLNKVLEELRQTVRMGSIPTATARLKNFAYELAFLHALGPPLENAQYAPDAPVQQPPETGNHKSVIRAAVVSEHAAKKQRID</sequence>